<dbReference type="GO" id="GO:0005254">
    <property type="term" value="F:chloride channel activity"/>
    <property type="evidence" value="ECO:0007669"/>
    <property type="project" value="InterPro"/>
</dbReference>
<gene>
    <name evidence="9" type="ORF">Ctob_008428</name>
</gene>
<proteinExistence type="predicted"/>
<keyword evidence="5 8" id="KW-1133">Transmembrane helix</keyword>
<evidence type="ECO:0000313" key="10">
    <source>
        <dbReference type="Proteomes" id="UP000037460"/>
    </source>
</evidence>
<dbReference type="GO" id="GO:0005886">
    <property type="term" value="C:plasma membrane"/>
    <property type="evidence" value="ECO:0007669"/>
    <property type="project" value="UniProtKB-SubCell"/>
</dbReference>
<comment type="caution">
    <text evidence="9">The sequence shown here is derived from an EMBL/GenBank/DDBJ whole genome shotgun (WGS) entry which is preliminary data.</text>
</comment>
<evidence type="ECO:0000256" key="2">
    <source>
        <dbReference type="ARBA" id="ARBA00022448"/>
    </source>
</evidence>
<keyword evidence="6" id="KW-0406">Ion transport</keyword>
<evidence type="ECO:0000256" key="3">
    <source>
        <dbReference type="ARBA" id="ARBA00022475"/>
    </source>
</evidence>
<organism evidence="9 10">
    <name type="scientific">Chrysochromulina tobinii</name>
    <dbReference type="NCBI Taxonomy" id="1460289"/>
    <lineage>
        <taxon>Eukaryota</taxon>
        <taxon>Haptista</taxon>
        <taxon>Haptophyta</taxon>
        <taxon>Prymnesiophyceae</taxon>
        <taxon>Prymnesiales</taxon>
        <taxon>Chrysochromulinaceae</taxon>
        <taxon>Chrysochromulina</taxon>
    </lineage>
</organism>
<keyword evidence="4 8" id="KW-0812">Transmembrane</keyword>
<comment type="subcellular location">
    <subcellularLocation>
        <location evidence="1">Cell membrane</location>
        <topology evidence="1">Multi-pass membrane protein</topology>
    </subcellularLocation>
</comment>
<evidence type="ECO:0000256" key="6">
    <source>
        <dbReference type="ARBA" id="ARBA00023065"/>
    </source>
</evidence>
<evidence type="ECO:0000256" key="4">
    <source>
        <dbReference type="ARBA" id="ARBA00022692"/>
    </source>
</evidence>
<dbReference type="PANTHER" id="PTHR33281">
    <property type="entry name" value="UPF0187 PROTEIN YNEE"/>
    <property type="match status" value="1"/>
</dbReference>
<dbReference type="Pfam" id="PF25539">
    <property type="entry name" value="Bestrophin_2"/>
    <property type="match status" value="1"/>
</dbReference>
<dbReference type="PANTHER" id="PTHR33281:SF19">
    <property type="entry name" value="VOLTAGE-DEPENDENT ANION CHANNEL-FORMING PROTEIN YNEE"/>
    <property type="match status" value="1"/>
</dbReference>
<reference evidence="10" key="1">
    <citation type="journal article" date="2015" name="PLoS Genet.">
        <title>Genome Sequence and Transcriptome Analyses of Chrysochromulina tobin: Metabolic Tools for Enhanced Algal Fitness in the Prominent Order Prymnesiales (Haptophyceae).</title>
        <authorList>
            <person name="Hovde B.T."/>
            <person name="Deodato C.R."/>
            <person name="Hunsperger H.M."/>
            <person name="Ryken S.A."/>
            <person name="Yost W."/>
            <person name="Jha R.K."/>
            <person name="Patterson J."/>
            <person name="Monnat R.J. Jr."/>
            <person name="Barlow S.B."/>
            <person name="Starkenburg S.R."/>
            <person name="Cattolico R.A."/>
        </authorList>
    </citation>
    <scope>NUCLEOTIDE SEQUENCE</scope>
    <source>
        <strain evidence="10">CCMP291</strain>
    </source>
</reference>
<dbReference type="InterPro" id="IPR044669">
    <property type="entry name" value="YneE/VCCN1/2-like"/>
</dbReference>
<keyword evidence="10" id="KW-1185">Reference proteome</keyword>
<name>A0A0M0K972_9EUKA</name>
<evidence type="ECO:0000313" key="9">
    <source>
        <dbReference type="EMBL" id="KOO35142.1"/>
    </source>
</evidence>
<keyword evidence="2" id="KW-0813">Transport</keyword>
<evidence type="ECO:0000256" key="7">
    <source>
        <dbReference type="ARBA" id="ARBA00023136"/>
    </source>
</evidence>
<evidence type="ECO:0000256" key="5">
    <source>
        <dbReference type="ARBA" id="ARBA00022989"/>
    </source>
</evidence>
<evidence type="ECO:0000256" key="1">
    <source>
        <dbReference type="ARBA" id="ARBA00004651"/>
    </source>
</evidence>
<feature type="transmembrane region" description="Helical" evidence="8">
    <location>
        <begin position="100"/>
        <end position="120"/>
    </location>
</feature>
<sequence>MHGLRGGQAAGAPPQYYAPPADAYQELPPETPEMNLEPWLDTTYYQEALDGFNIYDPTLWLPTIRFSVKGMMFWPWFLISLSTFLLAYDLLSLHPEHVDLIMMPLTAHGVLGGALSFLVVMRTDTSMNRWWEARCSWQTILNNCVSIGCQTAPALPTAAQTEQMLMELMAFVLCLKAWLRDTTVQREEIGPRMDWNYIRRLNAAYCPPATALNRLSHTARQNLPEKLGAAIYDETSEALREMNDMVGACIKIKRTPMVFSYIATLRTFMLLWLSTLCIPLIGDFGWLAVPVSSLIAFLFLSVEQMAVEIEGPFGNDANDLPIESFLIDLEKILLEMTPVFL</sequence>
<dbReference type="AlphaFoldDB" id="A0A0M0K972"/>
<dbReference type="Proteomes" id="UP000037460">
    <property type="component" value="Unassembled WGS sequence"/>
</dbReference>
<keyword evidence="3" id="KW-1003">Cell membrane</keyword>
<protein>
    <submittedName>
        <fullName evidence="9">Membrane protein</fullName>
    </submittedName>
</protein>
<evidence type="ECO:0000256" key="8">
    <source>
        <dbReference type="SAM" id="Phobius"/>
    </source>
</evidence>
<dbReference type="OrthoDB" id="1368at2759"/>
<feature type="transmembrane region" description="Helical" evidence="8">
    <location>
        <begin position="71"/>
        <end position="88"/>
    </location>
</feature>
<keyword evidence="7 8" id="KW-0472">Membrane</keyword>
<accession>A0A0M0K972</accession>
<dbReference type="EMBL" id="JWZX01000970">
    <property type="protein sequence ID" value="KOO35142.1"/>
    <property type="molecule type" value="Genomic_DNA"/>
</dbReference>